<name>A0A090V1M3_PSEVU</name>
<evidence type="ECO:0000313" key="2">
    <source>
        <dbReference type="Proteomes" id="UP000029462"/>
    </source>
</evidence>
<protein>
    <recommendedName>
        <fullName evidence="3">Anti-repressor protein</fullName>
    </recommendedName>
</protein>
<dbReference type="AlphaFoldDB" id="A0A090V1M3"/>
<evidence type="ECO:0008006" key="3">
    <source>
        <dbReference type="Google" id="ProtNLM"/>
    </source>
</evidence>
<dbReference type="Proteomes" id="UP000029462">
    <property type="component" value="Unassembled WGS sequence"/>
</dbReference>
<evidence type="ECO:0000313" key="1">
    <source>
        <dbReference type="EMBL" id="GAL57174.1"/>
    </source>
</evidence>
<keyword evidence="2" id="KW-1185">Reference proteome</keyword>
<dbReference type="EMBL" id="BBMZ01000006">
    <property type="protein sequence ID" value="GAL57174.1"/>
    <property type="molecule type" value="Genomic_DNA"/>
</dbReference>
<proteinExistence type="predicted"/>
<sequence length="86" mass="9791">MRRRYHHPLERGFSERIHTPAGVRSLIEKSHLMELLRELEKDGHNVAGASAELTALLNYASATHMTLAEIQTHIDYCTLQLKKNIG</sequence>
<organism evidence="1 2">
    <name type="scientific">Pseudescherichia vulneris NBRC 102420</name>
    <dbReference type="NCBI Taxonomy" id="1115515"/>
    <lineage>
        <taxon>Bacteria</taxon>
        <taxon>Pseudomonadati</taxon>
        <taxon>Pseudomonadota</taxon>
        <taxon>Gammaproteobacteria</taxon>
        <taxon>Enterobacterales</taxon>
        <taxon>Enterobacteriaceae</taxon>
        <taxon>Pseudescherichia</taxon>
    </lineage>
</organism>
<reference evidence="1 2" key="1">
    <citation type="submission" date="2014-09" db="EMBL/GenBank/DDBJ databases">
        <title>Whole genome shotgun sequence of Escherichia vulneris NBRC 102420.</title>
        <authorList>
            <person name="Yoshida Y."/>
            <person name="Hosoyama A."/>
            <person name="Tsuchikane K."/>
            <person name="Ohji S."/>
            <person name="Ichikawa N."/>
            <person name="Kimura A."/>
            <person name="Yamazoe A."/>
            <person name="Ezaki T."/>
            <person name="Fujita N."/>
        </authorList>
    </citation>
    <scope>NUCLEOTIDE SEQUENCE [LARGE SCALE GENOMIC DNA]</scope>
    <source>
        <strain evidence="1 2">NBRC 102420</strain>
    </source>
</reference>
<dbReference type="RefSeq" id="WP_042389235.1">
    <property type="nucleotide sequence ID" value="NZ_BBMZ01000006.1"/>
</dbReference>
<dbReference type="OrthoDB" id="6627821at2"/>
<gene>
    <name evidence="1" type="ORF">EV102420_06_00480</name>
</gene>
<accession>A0A090V1M3</accession>
<comment type="caution">
    <text evidence="1">The sequence shown here is derived from an EMBL/GenBank/DDBJ whole genome shotgun (WGS) entry which is preliminary data.</text>
</comment>